<name>A0AAD2CUR7_9STRA</name>
<dbReference type="Pfam" id="PF20710">
    <property type="entry name" value="DUF6824"/>
    <property type="match status" value="1"/>
</dbReference>
<evidence type="ECO:0000256" key="1">
    <source>
        <dbReference type="SAM" id="MobiDB-lite"/>
    </source>
</evidence>
<feature type="domain" description="DUF6824" evidence="2">
    <location>
        <begin position="30"/>
        <end position="111"/>
    </location>
</feature>
<dbReference type="Proteomes" id="UP001295423">
    <property type="component" value="Unassembled WGS sequence"/>
</dbReference>
<proteinExistence type="predicted"/>
<evidence type="ECO:0000313" key="4">
    <source>
        <dbReference type="Proteomes" id="UP001295423"/>
    </source>
</evidence>
<evidence type="ECO:0000313" key="3">
    <source>
        <dbReference type="EMBL" id="CAJ1946340.1"/>
    </source>
</evidence>
<dbReference type="AlphaFoldDB" id="A0AAD2CUR7"/>
<comment type="caution">
    <text evidence="3">The sequence shown here is derived from an EMBL/GenBank/DDBJ whole genome shotgun (WGS) entry which is preliminary data.</text>
</comment>
<dbReference type="InterPro" id="IPR049227">
    <property type="entry name" value="DUF6824"/>
</dbReference>
<evidence type="ECO:0000259" key="2">
    <source>
        <dbReference type="Pfam" id="PF20710"/>
    </source>
</evidence>
<keyword evidence="4" id="KW-1185">Reference proteome</keyword>
<protein>
    <recommendedName>
        <fullName evidence="2">DUF6824 domain-containing protein</fullName>
    </recommendedName>
</protein>
<organism evidence="3 4">
    <name type="scientific">Cylindrotheca closterium</name>
    <dbReference type="NCBI Taxonomy" id="2856"/>
    <lineage>
        <taxon>Eukaryota</taxon>
        <taxon>Sar</taxon>
        <taxon>Stramenopiles</taxon>
        <taxon>Ochrophyta</taxon>
        <taxon>Bacillariophyta</taxon>
        <taxon>Bacillariophyceae</taxon>
        <taxon>Bacillariophycidae</taxon>
        <taxon>Bacillariales</taxon>
        <taxon>Bacillariaceae</taxon>
        <taxon>Cylindrotheca</taxon>
    </lineage>
</organism>
<feature type="region of interest" description="Disordered" evidence="1">
    <location>
        <begin position="119"/>
        <end position="139"/>
    </location>
</feature>
<feature type="compositionally biased region" description="Polar residues" evidence="1">
    <location>
        <begin position="123"/>
        <end position="139"/>
    </location>
</feature>
<reference evidence="3" key="1">
    <citation type="submission" date="2023-08" db="EMBL/GenBank/DDBJ databases">
        <authorList>
            <person name="Audoor S."/>
            <person name="Bilcke G."/>
        </authorList>
    </citation>
    <scope>NUCLEOTIDE SEQUENCE</scope>
</reference>
<sequence>MNVTQVARYTKGPQETAEETAMIFINDKHILLGRGKGPNGHPGNIRMRRIVDKYRTQYHEVERTEKRLVVRKVHDEVISGGTKFLKRSETEDGWEEVTVNIALEKVGHSLRCFKRRSKGRGVNRSNPVTSRNESSVPSEITATLNATSPPRMRSSQGVGQDRMPGLQYVPGMTSTMTSTPTEAGLFPSVPLLRNGSVRFGVSSLLPNQSSSLDAYLRGMERNRLLSELVVARTVHLPALSGTLSDAFSSRQLYGVMEQEQQIRQLLLRQHFMASQNRELPPWYSG</sequence>
<gene>
    <name evidence="3" type="ORF">CYCCA115_LOCUS10481</name>
</gene>
<dbReference type="EMBL" id="CAKOGP040001668">
    <property type="protein sequence ID" value="CAJ1946340.1"/>
    <property type="molecule type" value="Genomic_DNA"/>
</dbReference>
<accession>A0AAD2CUR7</accession>